<dbReference type="PANTHER" id="PTHR37214:SF2">
    <property type="entry name" value="CYTOMEGALOVIRUS UL139 PROTEIN"/>
    <property type="match status" value="1"/>
</dbReference>
<keyword evidence="3" id="KW-1185">Reference proteome</keyword>
<dbReference type="InterPro" id="IPR021042">
    <property type="entry name" value="Herpes_UL139_cytomegalovirus"/>
</dbReference>
<reference evidence="2 3" key="1">
    <citation type="submission" date="2022-12" db="EMBL/GenBank/DDBJ databases">
        <title>Chromosome-scale assembly of the Ensete ventricosum genome.</title>
        <authorList>
            <person name="Dussert Y."/>
            <person name="Stocks J."/>
            <person name="Wendawek A."/>
            <person name="Woldeyes F."/>
            <person name="Nichols R.A."/>
            <person name="Borrell J.S."/>
        </authorList>
    </citation>
    <scope>NUCLEOTIDE SEQUENCE [LARGE SCALE GENOMIC DNA]</scope>
    <source>
        <strain evidence="3">cv. Maze</strain>
        <tissue evidence="2">Seeds</tissue>
    </source>
</reference>
<evidence type="ECO:0000313" key="2">
    <source>
        <dbReference type="EMBL" id="KAJ8513859.1"/>
    </source>
</evidence>
<dbReference type="AlphaFoldDB" id="A0AAV8S369"/>
<dbReference type="EMBL" id="JAQQAF010000001">
    <property type="protein sequence ID" value="KAJ8513859.1"/>
    <property type="molecule type" value="Genomic_DNA"/>
</dbReference>
<accession>A0AAV8S369</accession>
<dbReference type="Proteomes" id="UP001222027">
    <property type="component" value="Unassembled WGS sequence"/>
</dbReference>
<comment type="caution">
    <text evidence="2">The sequence shown here is derived from an EMBL/GenBank/DDBJ whole genome shotgun (WGS) entry which is preliminary data.</text>
</comment>
<name>A0AAV8S369_ENSVE</name>
<protein>
    <submittedName>
        <fullName evidence="2">Uncharacterized protein</fullName>
    </submittedName>
</protein>
<evidence type="ECO:0000313" key="3">
    <source>
        <dbReference type="Proteomes" id="UP001222027"/>
    </source>
</evidence>
<sequence>MAVPSTFQERLQQMEATRTQRLALLRAEKEIQIAKSHLLSEKIEDVRRAERRCLLLERRNVEIAHRILTNRTQIDAVDARDLKSAIEELEEREKERDGFYAANRAEMEEFKERTRRFVSDTQEEVRKLRDWVSELKSSLKCLQSNDGYLNNAKIAAAEARNSELLAEKEKLDKNLASSSHLRTLLQKQLHKPREALSWRASSKAYLQDLLSSCPCLFLAQVIFGLQPHMQRDDFERWSPSTTARSMPGNPLSESVDCCQLRAKYQNPNKNSSQELVRKEGRKNILLIPLSCWRFSFSMDVPYLRSWGNVYQEIENMCTSNSLIQAGKVLAEKLDQAVGDWLEPDACVSNKDKQETYEAESTDFADTLNESSENALPVAEPLAGCQNDSLSDDEALKSASDQVNSIEEPASYMSPTGTCVVKESTSTLQDFTTHMEENECEQQIEDIGVSESSHREDMWNNMHVLDLKYEDFQDVDLHDNWDDEEDYDLVLASYHEPRKMSYKKKIIASFISKLRGLRHYKKAGTSCSDLNVQKQGARGVSSSSDKGSSNHVLESEWELL</sequence>
<feature type="region of interest" description="Disordered" evidence="1">
    <location>
        <begin position="532"/>
        <end position="552"/>
    </location>
</feature>
<proteinExistence type="predicted"/>
<gene>
    <name evidence="2" type="ORF">OPV22_004293</name>
</gene>
<evidence type="ECO:0000256" key="1">
    <source>
        <dbReference type="SAM" id="MobiDB-lite"/>
    </source>
</evidence>
<dbReference type="PANTHER" id="PTHR37214">
    <property type="entry name" value="CYTOMEGALOVIRUS UL139 PROTEIN"/>
    <property type="match status" value="1"/>
</dbReference>
<organism evidence="2 3">
    <name type="scientific">Ensete ventricosum</name>
    <name type="common">Abyssinian banana</name>
    <name type="synonym">Musa ensete</name>
    <dbReference type="NCBI Taxonomy" id="4639"/>
    <lineage>
        <taxon>Eukaryota</taxon>
        <taxon>Viridiplantae</taxon>
        <taxon>Streptophyta</taxon>
        <taxon>Embryophyta</taxon>
        <taxon>Tracheophyta</taxon>
        <taxon>Spermatophyta</taxon>
        <taxon>Magnoliopsida</taxon>
        <taxon>Liliopsida</taxon>
        <taxon>Zingiberales</taxon>
        <taxon>Musaceae</taxon>
        <taxon>Ensete</taxon>
    </lineage>
</organism>
<dbReference type="Pfam" id="PF12507">
    <property type="entry name" value="HCMV_UL139"/>
    <property type="match status" value="1"/>
</dbReference>